<evidence type="ECO:0000313" key="4">
    <source>
        <dbReference type="EMBL" id="MDT0443417.1"/>
    </source>
</evidence>
<dbReference type="InterPro" id="IPR002104">
    <property type="entry name" value="Integrase_catalytic"/>
</dbReference>
<proteinExistence type="predicted"/>
<organism evidence="4 5">
    <name type="scientific">Streptomyces johnsoniae</name>
    <dbReference type="NCBI Taxonomy" id="3075532"/>
    <lineage>
        <taxon>Bacteria</taxon>
        <taxon>Bacillati</taxon>
        <taxon>Actinomycetota</taxon>
        <taxon>Actinomycetes</taxon>
        <taxon>Kitasatosporales</taxon>
        <taxon>Streptomycetaceae</taxon>
        <taxon>Streptomyces</taxon>
    </lineage>
</organism>
<keyword evidence="1" id="KW-0233">DNA recombination</keyword>
<keyword evidence="5" id="KW-1185">Reference proteome</keyword>
<dbReference type="InterPro" id="IPR013762">
    <property type="entry name" value="Integrase-like_cat_sf"/>
</dbReference>
<name>A0ABU2S360_9ACTN</name>
<dbReference type="Gene3D" id="1.10.443.10">
    <property type="entry name" value="Intergrase catalytic core"/>
    <property type="match status" value="1"/>
</dbReference>
<evidence type="ECO:0000259" key="3">
    <source>
        <dbReference type="PROSITE" id="PS51898"/>
    </source>
</evidence>
<dbReference type="PANTHER" id="PTHR30349:SF64">
    <property type="entry name" value="PROPHAGE INTEGRASE INTD-RELATED"/>
    <property type="match status" value="1"/>
</dbReference>
<dbReference type="InterPro" id="IPR050090">
    <property type="entry name" value="Tyrosine_recombinase_XerCD"/>
</dbReference>
<evidence type="ECO:0000256" key="1">
    <source>
        <dbReference type="ARBA" id="ARBA00023172"/>
    </source>
</evidence>
<dbReference type="RefSeq" id="WP_311617770.1">
    <property type="nucleotide sequence ID" value="NZ_JAVREV010000006.1"/>
</dbReference>
<dbReference type="EMBL" id="JAVREV010000006">
    <property type="protein sequence ID" value="MDT0443417.1"/>
    <property type="molecule type" value="Genomic_DNA"/>
</dbReference>
<evidence type="ECO:0000256" key="2">
    <source>
        <dbReference type="SAM" id="MobiDB-lite"/>
    </source>
</evidence>
<protein>
    <submittedName>
        <fullName evidence="4">Tyrosine-type recombinase/integrase</fullName>
    </submittedName>
</protein>
<dbReference type="Proteomes" id="UP001183615">
    <property type="component" value="Unassembled WGS sequence"/>
</dbReference>
<feature type="region of interest" description="Disordered" evidence="2">
    <location>
        <begin position="111"/>
        <end position="132"/>
    </location>
</feature>
<accession>A0ABU2S360</accession>
<feature type="domain" description="Tyr recombinase" evidence="3">
    <location>
        <begin position="39"/>
        <end position="252"/>
    </location>
</feature>
<dbReference type="SUPFAM" id="SSF56349">
    <property type="entry name" value="DNA breaking-rejoining enzymes"/>
    <property type="match status" value="1"/>
</dbReference>
<dbReference type="PROSITE" id="PS51898">
    <property type="entry name" value="TYR_RECOMBINASE"/>
    <property type="match status" value="1"/>
</dbReference>
<dbReference type="PANTHER" id="PTHR30349">
    <property type="entry name" value="PHAGE INTEGRASE-RELATED"/>
    <property type="match status" value="1"/>
</dbReference>
<sequence>MRAIFHNAVVFAMEAQLLSDNPIPKVSWSLPEPVEEELAPEGVASPEQARALLRAVGQQGDRGRRLVAFFGCLYFAAARPGETIALKRSQCCLPRRGWGLLRLQETRPRAGSAWTDSGEAHDRRGLKKRSRKTVRAVPVPPELVAMLRWHIDAYGTAPDGRLFRTARGGLLQESGYGQVWARARESALAPADLATGLAARPYDLRHAGLSAWLASGVDPQTVAKRAGHSVTVLLRVYAKFINNSDDTANAKIAARLAERSGAPA</sequence>
<dbReference type="InterPro" id="IPR011010">
    <property type="entry name" value="DNA_brk_join_enz"/>
</dbReference>
<comment type="caution">
    <text evidence="4">The sequence shown here is derived from an EMBL/GenBank/DDBJ whole genome shotgun (WGS) entry which is preliminary data.</text>
</comment>
<evidence type="ECO:0000313" key="5">
    <source>
        <dbReference type="Proteomes" id="UP001183615"/>
    </source>
</evidence>
<reference evidence="5" key="1">
    <citation type="submission" date="2023-07" db="EMBL/GenBank/DDBJ databases">
        <title>30 novel species of actinomycetes from the DSMZ collection.</title>
        <authorList>
            <person name="Nouioui I."/>
        </authorList>
    </citation>
    <scope>NUCLEOTIDE SEQUENCE [LARGE SCALE GENOMIC DNA]</scope>
    <source>
        <strain evidence="5">DSM 41886</strain>
    </source>
</reference>
<gene>
    <name evidence="4" type="ORF">RM779_12525</name>
</gene>